<name>A0A1F7YSY3_9BACT</name>
<dbReference type="AlphaFoldDB" id="A0A1F7YSY3"/>
<dbReference type="SUPFAM" id="SSF53756">
    <property type="entry name" value="UDP-Glycosyltransferase/glycogen phosphorylase"/>
    <property type="match status" value="1"/>
</dbReference>
<feature type="domain" description="Glycosyltransferase subfamily 4-like N-terminal" evidence="2">
    <location>
        <begin position="18"/>
        <end position="194"/>
    </location>
</feature>
<evidence type="ECO:0000259" key="1">
    <source>
        <dbReference type="Pfam" id="PF00534"/>
    </source>
</evidence>
<dbReference type="InterPro" id="IPR028098">
    <property type="entry name" value="Glyco_trans_4-like_N"/>
</dbReference>
<dbReference type="Pfam" id="PF00534">
    <property type="entry name" value="Glycos_transf_1"/>
    <property type="match status" value="1"/>
</dbReference>
<reference evidence="3 4" key="1">
    <citation type="journal article" date="2016" name="Nat. Commun.">
        <title>Thousands of microbial genomes shed light on interconnected biogeochemical processes in an aquifer system.</title>
        <authorList>
            <person name="Anantharaman K."/>
            <person name="Brown C.T."/>
            <person name="Hug L.A."/>
            <person name="Sharon I."/>
            <person name="Castelle C.J."/>
            <person name="Probst A.J."/>
            <person name="Thomas B.C."/>
            <person name="Singh A."/>
            <person name="Wilkins M.J."/>
            <person name="Karaoz U."/>
            <person name="Brodie E.L."/>
            <person name="Williams K.H."/>
            <person name="Hubbard S.S."/>
            <person name="Banfield J.F."/>
        </authorList>
    </citation>
    <scope>NUCLEOTIDE SEQUENCE [LARGE SCALE GENOMIC DNA]</scope>
</reference>
<comment type="caution">
    <text evidence="3">The sequence shown here is derived from an EMBL/GenBank/DDBJ whole genome shotgun (WGS) entry which is preliminary data.</text>
</comment>
<evidence type="ECO:0000313" key="4">
    <source>
        <dbReference type="Proteomes" id="UP000177263"/>
    </source>
</evidence>
<dbReference type="Gene3D" id="3.40.50.2000">
    <property type="entry name" value="Glycogen Phosphorylase B"/>
    <property type="match status" value="1"/>
</dbReference>
<evidence type="ECO:0000313" key="3">
    <source>
        <dbReference type="EMBL" id="OGM30377.1"/>
    </source>
</evidence>
<accession>A0A1F7YSY3</accession>
<feature type="domain" description="Glycosyl transferase family 1" evidence="1">
    <location>
        <begin position="195"/>
        <end position="354"/>
    </location>
</feature>
<evidence type="ECO:0000259" key="2">
    <source>
        <dbReference type="Pfam" id="PF13439"/>
    </source>
</evidence>
<gene>
    <name evidence="3" type="ORF">A2801_03350</name>
</gene>
<dbReference type="PANTHER" id="PTHR45947">
    <property type="entry name" value="SULFOQUINOVOSYL TRANSFERASE SQD2"/>
    <property type="match status" value="1"/>
</dbReference>
<dbReference type="EMBL" id="MGGM01000001">
    <property type="protein sequence ID" value="OGM30377.1"/>
    <property type="molecule type" value="Genomic_DNA"/>
</dbReference>
<sequence length="384" mass="43644">MKEKTLKIALVHDYLRDFGGAERVLFVLSEMYPEAPIHTAFFSKNSPAYEVFKGKIIKESPLAPLIKTWRLYSPLRFLLPLIWGSIDLSSYDLVITSTSNYIARGFKTGENTIVIAYCHTPPRFLYGLKTGFDWKKHILVRIYGHIVAHFLRMYDFETAQNINHWVANSNNVAQRIEKFYRKSSVVIYPPVNVNEIIKVSKNTKPQNYFLIVARLVGSKGIEEAVLAANKLKISLKIVGEAEGFTSVRDHLKSIGEKNVEFLGRVPDDKLWKLYGEAKGFIALARDEDFGMTVVEAQAAGTPVIAFNGGGFKESVVEGETGILINDTDEETIRKALVRFNKIKWNKKVIQNNAKRFSQEVFEQKIQSFVKESMLKYAHARTPRG</sequence>
<dbReference type="GO" id="GO:0016757">
    <property type="term" value="F:glycosyltransferase activity"/>
    <property type="evidence" value="ECO:0007669"/>
    <property type="project" value="InterPro"/>
</dbReference>
<dbReference type="Pfam" id="PF13439">
    <property type="entry name" value="Glyco_transf_4"/>
    <property type="match status" value="1"/>
</dbReference>
<dbReference type="InterPro" id="IPR050194">
    <property type="entry name" value="Glycosyltransferase_grp1"/>
</dbReference>
<protein>
    <recommendedName>
        <fullName evidence="5">Glycosyl transferase family 1 domain-containing protein</fullName>
    </recommendedName>
</protein>
<evidence type="ECO:0008006" key="5">
    <source>
        <dbReference type="Google" id="ProtNLM"/>
    </source>
</evidence>
<proteinExistence type="predicted"/>
<dbReference type="PANTHER" id="PTHR45947:SF3">
    <property type="entry name" value="SULFOQUINOVOSYL TRANSFERASE SQD2"/>
    <property type="match status" value="1"/>
</dbReference>
<dbReference type="STRING" id="1802500.A2801_03350"/>
<dbReference type="Proteomes" id="UP000177263">
    <property type="component" value="Unassembled WGS sequence"/>
</dbReference>
<dbReference type="InterPro" id="IPR001296">
    <property type="entry name" value="Glyco_trans_1"/>
</dbReference>
<organism evidence="3 4">
    <name type="scientific">Candidatus Woesebacteria bacterium RIFCSPHIGHO2_01_FULL_41_10</name>
    <dbReference type="NCBI Taxonomy" id="1802500"/>
    <lineage>
        <taxon>Bacteria</taxon>
        <taxon>Candidatus Woeseibacteriota</taxon>
    </lineage>
</organism>